<keyword evidence="1" id="KW-0812">Transmembrane</keyword>
<evidence type="ECO:0000313" key="3">
    <source>
        <dbReference type="EMBL" id="NCU62594.1"/>
    </source>
</evidence>
<reference evidence="3 4" key="1">
    <citation type="submission" date="2018-10" db="EMBL/GenBank/DDBJ databases">
        <title>Iterative Subtractive Binning of Freshwater Chronoseries Metagenomes Recovers Nearly Complete Genomes from over Four Hundred Novel Species.</title>
        <authorList>
            <person name="Rodriguez-R L.M."/>
            <person name="Tsementzi D."/>
            <person name="Luo C."/>
            <person name="Konstantinidis K.T."/>
        </authorList>
    </citation>
    <scope>NUCLEOTIDE SEQUENCE [LARGE SCALE GENOMIC DNA]</scope>
    <source>
        <strain evidence="3">WB7_2B_003</strain>
        <strain evidence="2">WB8_2A_004</strain>
    </source>
</reference>
<name>A0A845S9C7_9PROT</name>
<keyword evidence="1" id="KW-0472">Membrane</keyword>
<proteinExistence type="predicted"/>
<sequence>MKLNEIRKKQLKIIGIGLLVIFIVYFVYPTINTFRLKLTSKNIKPTEGAESNVFENISYIGVDASGKQYNVRAKLATIDKDNQDLISLKEVDSDFLLKDGSIIKIISKTGLFNKTTNDILYEQNVKITQKDGVVTANRAEYLVKSNNIFVSGNVIADFVETDSKTKKRRTSQIKADKVIIDTFKKTVEVVMEEKGKQVTGTLSNER</sequence>
<dbReference type="Proteomes" id="UP000747791">
    <property type="component" value="Unassembled WGS sequence"/>
</dbReference>
<dbReference type="EMBL" id="RGGN01000009">
    <property type="protein sequence ID" value="NCU62594.1"/>
    <property type="molecule type" value="Genomic_DNA"/>
</dbReference>
<comment type="caution">
    <text evidence="3">The sequence shown here is derived from an EMBL/GenBank/DDBJ whole genome shotgun (WGS) entry which is preliminary data.</text>
</comment>
<evidence type="ECO:0000256" key="1">
    <source>
        <dbReference type="SAM" id="Phobius"/>
    </source>
</evidence>
<dbReference type="Gene3D" id="2.60.450.10">
    <property type="entry name" value="Lipopolysaccharide (LPS) transport protein A like domain"/>
    <property type="match status" value="1"/>
</dbReference>
<protein>
    <recommendedName>
        <fullName evidence="5">LPS export ABC transporter periplasmic protein LptC</fullName>
    </recommendedName>
</protein>
<dbReference type="Proteomes" id="UP000572953">
    <property type="component" value="Unassembled WGS sequence"/>
</dbReference>
<evidence type="ECO:0008006" key="5">
    <source>
        <dbReference type="Google" id="ProtNLM"/>
    </source>
</evidence>
<gene>
    <name evidence="3" type="ORF">EBV78_00630</name>
    <name evidence="2" type="ORF">EBX74_01870</name>
</gene>
<dbReference type="EMBL" id="RGOB01000035">
    <property type="protein sequence ID" value="NCU53040.1"/>
    <property type="molecule type" value="Genomic_DNA"/>
</dbReference>
<evidence type="ECO:0000313" key="2">
    <source>
        <dbReference type="EMBL" id="NCU53040.1"/>
    </source>
</evidence>
<accession>A0A845S9C7</accession>
<organism evidence="3 4">
    <name type="scientific">Candidatus Fonsibacter lacus</name>
    <dbReference type="NCBI Taxonomy" id="2576439"/>
    <lineage>
        <taxon>Bacteria</taxon>
        <taxon>Pseudomonadati</taxon>
        <taxon>Pseudomonadota</taxon>
        <taxon>Alphaproteobacteria</taxon>
        <taxon>Candidatus Pelagibacterales</taxon>
        <taxon>Candidatus Pelagibacterales incertae sedis</taxon>
        <taxon>Candidatus Fonsibacter</taxon>
    </lineage>
</organism>
<feature type="transmembrane region" description="Helical" evidence="1">
    <location>
        <begin position="12"/>
        <end position="31"/>
    </location>
</feature>
<dbReference type="AlphaFoldDB" id="A0A845S9C7"/>
<evidence type="ECO:0000313" key="4">
    <source>
        <dbReference type="Proteomes" id="UP000572953"/>
    </source>
</evidence>
<dbReference type="InterPro" id="IPR010664">
    <property type="entry name" value="LipoPS_assembly_LptC-rel"/>
</dbReference>
<keyword evidence="1" id="KW-1133">Transmembrane helix</keyword>
<dbReference type="Pfam" id="PF06835">
    <property type="entry name" value="LptC"/>
    <property type="match status" value="1"/>
</dbReference>